<keyword evidence="2" id="KW-1185">Reference proteome</keyword>
<evidence type="ECO:0000313" key="2">
    <source>
        <dbReference type="Proteomes" id="UP000464597"/>
    </source>
</evidence>
<gene>
    <name evidence="1" type="ORF">GSU69_08645</name>
</gene>
<organism evidence="1 2">
    <name type="scientific">Rathayibacter festucae</name>
    <dbReference type="NCBI Taxonomy" id="110937"/>
    <lineage>
        <taxon>Bacteria</taxon>
        <taxon>Bacillati</taxon>
        <taxon>Actinomycetota</taxon>
        <taxon>Actinomycetes</taxon>
        <taxon>Micrococcales</taxon>
        <taxon>Microbacteriaceae</taxon>
        <taxon>Rathayibacter</taxon>
    </lineage>
</organism>
<reference evidence="2" key="1">
    <citation type="submission" date="2019-12" db="EMBL/GenBank/DDBJ databases">
        <title>Complete and draft genome sequences of new strains and members of some known species of the genus Rathayibacter isolated from plants.</title>
        <authorList>
            <person name="Tarlachkov S.V."/>
            <person name="Starodumova I.P."/>
            <person name="Dorofeeva L.V."/>
            <person name="Prisyazhnaya N.V."/>
            <person name="Leyn S."/>
            <person name="Zlamal J."/>
            <person name="Elan M."/>
            <person name="Osterman A.L."/>
            <person name="Nadler S."/>
            <person name="Subbotin S.A."/>
            <person name="Evtushenko L.I."/>
        </authorList>
    </citation>
    <scope>NUCLEOTIDE SEQUENCE [LARGE SCALE GENOMIC DNA]</scope>
    <source>
        <strain evidence="2">VKM Ac-2802</strain>
    </source>
</reference>
<sequence length="81" mass="8749">MTTTLERLIQRTADAADDGLSPGVLADARRTLTAALEAHVRGDREAEAALLAPLARRISDSWPHTSALGRDVLGYVQALRR</sequence>
<evidence type="ECO:0000313" key="1">
    <source>
        <dbReference type="EMBL" id="QHC62740.1"/>
    </source>
</evidence>
<dbReference type="RefSeq" id="WP_159422676.1">
    <property type="nucleotide sequence ID" value="NZ_CP047180.1"/>
</dbReference>
<protein>
    <submittedName>
        <fullName evidence="1">Uncharacterized protein</fullName>
    </submittedName>
</protein>
<dbReference type="EMBL" id="CP047180">
    <property type="protein sequence ID" value="QHC62740.1"/>
    <property type="molecule type" value="Genomic_DNA"/>
</dbReference>
<dbReference type="Proteomes" id="UP000464597">
    <property type="component" value="Chromosome"/>
</dbReference>
<name>A0ABX6GYY1_9MICO</name>
<accession>A0ABX6GYY1</accession>
<proteinExistence type="predicted"/>